<dbReference type="AlphaFoldDB" id="A0A8S9WRU4"/>
<comment type="caution">
    <text evidence="2">The sequence shown here is derived from an EMBL/GenBank/DDBJ whole genome shotgun (WGS) entry which is preliminary data.</text>
</comment>
<gene>
    <name evidence="2" type="ORF">GE061_006854</name>
</gene>
<dbReference type="EMBL" id="WIXP02000015">
    <property type="protein sequence ID" value="KAF6198831.1"/>
    <property type="molecule type" value="Genomic_DNA"/>
</dbReference>
<evidence type="ECO:0000256" key="1">
    <source>
        <dbReference type="SAM" id="MobiDB-lite"/>
    </source>
</evidence>
<evidence type="ECO:0000313" key="3">
    <source>
        <dbReference type="Proteomes" id="UP000466442"/>
    </source>
</evidence>
<keyword evidence="3" id="KW-1185">Reference proteome</keyword>
<accession>A0A8S9WRU4</accession>
<evidence type="ECO:0000313" key="2">
    <source>
        <dbReference type="EMBL" id="KAF6198831.1"/>
    </source>
</evidence>
<feature type="compositionally biased region" description="Basic residues" evidence="1">
    <location>
        <begin position="26"/>
        <end position="39"/>
    </location>
</feature>
<protein>
    <submittedName>
        <fullName evidence="2">Uncharacterized protein</fullName>
    </submittedName>
</protein>
<proteinExistence type="predicted"/>
<dbReference type="Proteomes" id="UP000466442">
    <property type="component" value="Unassembled WGS sequence"/>
</dbReference>
<reference evidence="2" key="1">
    <citation type="journal article" date="2021" name="Mol. Ecol. Resour.">
        <title>Apolygus lucorum genome provides insights into omnivorousness and mesophyll feeding.</title>
        <authorList>
            <person name="Liu Y."/>
            <person name="Liu H."/>
            <person name="Wang H."/>
            <person name="Huang T."/>
            <person name="Liu B."/>
            <person name="Yang B."/>
            <person name="Yin L."/>
            <person name="Li B."/>
            <person name="Zhang Y."/>
            <person name="Zhang S."/>
            <person name="Jiang F."/>
            <person name="Zhang X."/>
            <person name="Ren Y."/>
            <person name="Wang B."/>
            <person name="Wang S."/>
            <person name="Lu Y."/>
            <person name="Wu K."/>
            <person name="Fan W."/>
            <person name="Wang G."/>
        </authorList>
    </citation>
    <scope>NUCLEOTIDE SEQUENCE</scope>
    <source>
        <strain evidence="2">12Hb</strain>
    </source>
</reference>
<sequence length="109" mass="12316">MAEAEFHRLNSAPRLTQLPKSPLERAKRRKPGRRKKKIRVAPCRVDHSSSLLAGAAITPGSGFSCGTFFLFRSFFIDNFGFRSIKKPPRILHLHRELRLNDGDGVNFVA</sequence>
<name>A0A8S9WRU4_APOLU</name>
<feature type="region of interest" description="Disordered" evidence="1">
    <location>
        <begin position="17"/>
        <end position="39"/>
    </location>
</feature>
<organism evidence="2 3">
    <name type="scientific">Apolygus lucorum</name>
    <name type="common">Small green plant bug</name>
    <name type="synonym">Lygocoris lucorum</name>
    <dbReference type="NCBI Taxonomy" id="248454"/>
    <lineage>
        <taxon>Eukaryota</taxon>
        <taxon>Metazoa</taxon>
        <taxon>Ecdysozoa</taxon>
        <taxon>Arthropoda</taxon>
        <taxon>Hexapoda</taxon>
        <taxon>Insecta</taxon>
        <taxon>Pterygota</taxon>
        <taxon>Neoptera</taxon>
        <taxon>Paraneoptera</taxon>
        <taxon>Hemiptera</taxon>
        <taxon>Heteroptera</taxon>
        <taxon>Panheteroptera</taxon>
        <taxon>Cimicomorpha</taxon>
        <taxon>Miridae</taxon>
        <taxon>Mirini</taxon>
        <taxon>Apolygus</taxon>
    </lineage>
</organism>